<dbReference type="RefSeq" id="WP_141613232.1">
    <property type="nucleotide sequence ID" value="NZ_CP041253.1"/>
</dbReference>
<proteinExistence type="predicted"/>
<dbReference type="EMBL" id="CP041253">
    <property type="protein sequence ID" value="QDH77968.1"/>
    <property type="molecule type" value="Genomic_DNA"/>
</dbReference>
<dbReference type="KEGG" id="echi:FKX85_02520"/>
<dbReference type="Proteomes" id="UP000316614">
    <property type="component" value="Chromosome"/>
</dbReference>
<evidence type="ECO:0000313" key="1">
    <source>
        <dbReference type="EMBL" id="QDH77968.1"/>
    </source>
</evidence>
<dbReference type="AlphaFoldDB" id="A0A514CDS8"/>
<sequence length="381" mass="43732">MIRLFFVVLVTVFLIACNKTSDKTNSHKDYALEIVDSIRIDYLGNFILVDYSPERNEYLARGHGDWEFLFFDTKGNVMDSVSLKKDGPDAITWAQAVGFVDGRLGLLEPVKGLLAFGDEGDIVDRTKIPGDYYYLNGFAGKPYFKLGDELIYYRPERGEISHDDRGGMMRGIYQRPILEVQDSVTGEISSTMPFPATSKYRDGKYYGWMFPTVIKKGKVWLLYFNGEYQFYIYEEKNGELHLKRTVEMDVPDGIRLRGVPFDKADRFEEVNRSIRGGGIKEVIFFGEMILAVYSKGMDEEETSLFDFETLEGRMAAFRADDKFVQVFDIEGQLLADIPCPEGMLLGNVINQKGQWVTTKDQAYFGQEEDWQTLYLIELVEE</sequence>
<evidence type="ECO:0008006" key="3">
    <source>
        <dbReference type="Google" id="ProtNLM"/>
    </source>
</evidence>
<accession>A0A514CDS8</accession>
<gene>
    <name evidence="1" type="ORF">FKX85_02520</name>
</gene>
<dbReference type="PROSITE" id="PS51257">
    <property type="entry name" value="PROKAR_LIPOPROTEIN"/>
    <property type="match status" value="1"/>
</dbReference>
<reference evidence="1 2" key="1">
    <citation type="submission" date="2019-06" db="EMBL/GenBank/DDBJ databases">
        <title>Echinicola alkalisoli sp. nov. isolated from saline soil.</title>
        <authorList>
            <person name="Sun J.-Q."/>
            <person name="Xu L."/>
        </authorList>
    </citation>
    <scope>NUCLEOTIDE SEQUENCE [LARGE SCALE GENOMIC DNA]</scope>
    <source>
        <strain evidence="1 2">LN3S3</strain>
    </source>
</reference>
<protein>
    <recommendedName>
        <fullName evidence="3">DUF4221 domain-containing protein</fullName>
    </recommendedName>
</protein>
<organism evidence="1 2">
    <name type="scientific">Echinicola soli</name>
    <dbReference type="NCBI Taxonomy" id="2591634"/>
    <lineage>
        <taxon>Bacteria</taxon>
        <taxon>Pseudomonadati</taxon>
        <taxon>Bacteroidota</taxon>
        <taxon>Cytophagia</taxon>
        <taxon>Cytophagales</taxon>
        <taxon>Cyclobacteriaceae</taxon>
        <taxon>Echinicola</taxon>
    </lineage>
</organism>
<evidence type="ECO:0000313" key="2">
    <source>
        <dbReference type="Proteomes" id="UP000316614"/>
    </source>
</evidence>
<dbReference type="OrthoDB" id="818779at2"/>
<name>A0A514CDS8_9BACT</name>
<keyword evidence="2" id="KW-1185">Reference proteome</keyword>